<dbReference type="Pfam" id="PF11218">
    <property type="entry name" value="DUF3011"/>
    <property type="match status" value="2"/>
</dbReference>
<dbReference type="InterPro" id="IPR021381">
    <property type="entry name" value="DUF3011"/>
</dbReference>
<feature type="region of interest" description="Disordered" evidence="1">
    <location>
        <begin position="23"/>
        <end position="68"/>
    </location>
</feature>
<keyword evidence="4" id="KW-1185">Reference proteome</keyword>
<reference evidence="3 4" key="1">
    <citation type="submission" date="2019-02" db="EMBL/GenBank/DDBJ databases">
        <title>Polymorphobacter sp. isolated from the lake at the Tibet of China.</title>
        <authorList>
            <person name="Li A."/>
        </authorList>
    </citation>
    <scope>NUCLEOTIDE SEQUENCE [LARGE SCALE GENOMIC DNA]</scope>
    <source>
        <strain evidence="3 4">DJ1R-1</strain>
    </source>
</reference>
<gene>
    <name evidence="3" type="ORF">EUV02_05035</name>
</gene>
<feature type="signal peptide" evidence="2">
    <location>
        <begin position="1"/>
        <end position="23"/>
    </location>
</feature>
<evidence type="ECO:0000256" key="1">
    <source>
        <dbReference type="SAM" id="MobiDB-lite"/>
    </source>
</evidence>
<feature type="compositionally biased region" description="Low complexity" evidence="1">
    <location>
        <begin position="46"/>
        <end position="68"/>
    </location>
</feature>
<evidence type="ECO:0000313" key="4">
    <source>
        <dbReference type="Proteomes" id="UP000297737"/>
    </source>
</evidence>
<evidence type="ECO:0000256" key="2">
    <source>
        <dbReference type="SAM" id="SignalP"/>
    </source>
</evidence>
<feature type="compositionally biased region" description="Polar residues" evidence="1">
    <location>
        <begin position="23"/>
        <end position="37"/>
    </location>
</feature>
<keyword evidence="2" id="KW-0732">Signal</keyword>
<dbReference type="Proteomes" id="UP000297737">
    <property type="component" value="Unassembled WGS sequence"/>
</dbReference>
<organism evidence="3 4">
    <name type="scientific">Glacieibacterium arshaanense</name>
    <dbReference type="NCBI Taxonomy" id="2511025"/>
    <lineage>
        <taxon>Bacteria</taxon>
        <taxon>Pseudomonadati</taxon>
        <taxon>Pseudomonadota</taxon>
        <taxon>Alphaproteobacteria</taxon>
        <taxon>Sphingomonadales</taxon>
        <taxon>Sphingosinicellaceae</taxon>
        <taxon>Glacieibacterium</taxon>
    </lineage>
</organism>
<evidence type="ECO:0000313" key="3">
    <source>
        <dbReference type="EMBL" id="TFU06359.1"/>
    </source>
</evidence>
<protein>
    <submittedName>
        <fullName evidence="3">DUF3011 domain-containing protein</fullName>
    </submittedName>
</protein>
<sequence>MLRNLTTLLTCGALVIPQVGALAQSTPPDASSSRQSPSNWGGSGNSGNNNNSNWGGSGGSNNNNNNWNNSTGSGQLTCESWDYQYRRCPANTGNNVRLTRRIAGNCNEGRTWGYDRNAIWVDGGCRAQFQFGNNNNNNNNNWGRGYAGTLRCESWNYAFRRCNANTNGRVDLLRTLAGTCQRGRSWGFDNGGIWVNQGCRGEFGFGYGNNNGGNNNNNTGEVVAGVALAAGLIALLAASSNSGKSSSTTTPPVNASAPPAAIVANLSAIPTDRRPSVQTCLDEAARQIGATGGTQISLDRVTSLTRVSDGWELRAQLITSYPDESRSVTLTCRADGPQLLAIDFGS</sequence>
<dbReference type="EMBL" id="SIHO01000001">
    <property type="protein sequence ID" value="TFU06359.1"/>
    <property type="molecule type" value="Genomic_DNA"/>
</dbReference>
<accession>A0A4Y9ET11</accession>
<dbReference type="AlphaFoldDB" id="A0A4Y9ET11"/>
<dbReference type="OrthoDB" id="5984161at2"/>
<feature type="chain" id="PRO_5021444828" evidence="2">
    <location>
        <begin position="24"/>
        <end position="346"/>
    </location>
</feature>
<dbReference type="RefSeq" id="WP_135245082.1">
    <property type="nucleotide sequence ID" value="NZ_SIHO01000001.1"/>
</dbReference>
<name>A0A4Y9ET11_9SPHN</name>
<proteinExistence type="predicted"/>
<comment type="caution">
    <text evidence="3">The sequence shown here is derived from an EMBL/GenBank/DDBJ whole genome shotgun (WGS) entry which is preliminary data.</text>
</comment>